<dbReference type="Gene3D" id="2.80.10.50">
    <property type="match status" value="1"/>
</dbReference>
<name>A0AAV9X1W3_9PEZI</name>
<keyword evidence="3" id="KW-1185">Reference proteome</keyword>
<comment type="caution">
    <text evidence="2">The sequence shown here is derived from an EMBL/GenBank/DDBJ whole genome shotgun (WGS) entry which is preliminary data.</text>
</comment>
<organism evidence="2 3">
    <name type="scientific">Orbilia ellipsospora</name>
    <dbReference type="NCBI Taxonomy" id="2528407"/>
    <lineage>
        <taxon>Eukaryota</taxon>
        <taxon>Fungi</taxon>
        <taxon>Dikarya</taxon>
        <taxon>Ascomycota</taxon>
        <taxon>Pezizomycotina</taxon>
        <taxon>Orbiliomycetes</taxon>
        <taxon>Orbiliales</taxon>
        <taxon>Orbiliaceae</taxon>
        <taxon>Orbilia</taxon>
    </lineage>
</organism>
<accession>A0AAV9X1W3</accession>
<dbReference type="SUPFAM" id="SSF50370">
    <property type="entry name" value="Ricin B-like lectins"/>
    <property type="match status" value="1"/>
</dbReference>
<dbReference type="Pfam" id="PF14200">
    <property type="entry name" value="RicinB_lectin_2"/>
    <property type="match status" value="1"/>
</dbReference>
<sequence length="163" mass="18436">MGFEDGGRYIIRNALSGQVLTAAEYDVSSFIGAPVRGLDWQGKDSQQWLLVQNDTHWYIRNCETGIYLAPQSGHTNDVQDGTRLVCTDGYYDFDIKEQSNNEYRIYIFDSVRPLNAEFGDFGDGKGEQAYLTAQIDGSRTQLWRFEKVETPCGPMTHTSLDEA</sequence>
<evidence type="ECO:0000259" key="1">
    <source>
        <dbReference type="Pfam" id="PF14200"/>
    </source>
</evidence>
<dbReference type="EMBL" id="JAVHJO010000015">
    <property type="protein sequence ID" value="KAK6527654.1"/>
    <property type="molecule type" value="Genomic_DNA"/>
</dbReference>
<evidence type="ECO:0000313" key="2">
    <source>
        <dbReference type="EMBL" id="KAK6527654.1"/>
    </source>
</evidence>
<protein>
    <recommendedName>
        <fullName evidence="1">Ricin B lectin domain-containing protein</fullName>
    </recommendedName>
</protein>
<dbReference type="InterPro" id="IPR035992">
    <property type="entry name" value="Ricin_B-like_lectins"/>
</dbReference>
<dbReference type="AlphaFoldDB" id="A0AAV9X1W3"/>
<feature type="domain" description="Ricin B lectin" evidence="1">
    <location>
        <begin position="5"/>
        <end position="84"/>
    </location>
</feature>
<gene>
    <name evidence="2" type="ORF">TWF694_004636</name>
</gene>
<dbReference type="InterPro" id="IPR000772">
    <property type="entry name" value="Ricin_B_lectin"/>
</dbReference>
<proteinExistence type="predicted"/>
<evidence type="ECO:0000313" key="3">
    <source>
        <dbReference type="Proteomes" id="UP001365542"/>
    </source>
</evidence>
<dbReference type="Proteomes" id="UP001365542">
    <property type="component" value="Unassembled WGS sequence"/>
</dbReference>
<reference evidence="2 3" key="1">
    <citation type="submission" date="2019-10" db="EMBL/GenBank/DDBJ databases">
        <authorList>
            <person name="Palmer J.M."/>
        </authorList>
    </citation>
    <scope>NUCLEOTIDE SEQUENCE [LARGE SCALE GENOMIC DNA]</scope>
    <source>
        <strain evidence="2 3">TWF694</strain>
    </source>
</reference>